<dbReference type="AlphaFoldDB" id="A0A022Q940"/>
<dbReference type="InterPro" id="IPR029058">
    <property type="entry name" value="AB_hydrolase_fold"/>
</dbReference>
<proteinExistence type="predicted"/>
<dbReference type="SUPFAM" id="SSF53474">
    <property type="entry name" value="alpha/beta-Hydrolases"/>
    <property type="match status" value="1"/>
</dbReference>
<dbReference type="STRING" id="4155.A0A022Q940"/>
<evidence type="ECO:0000313" key="2">
    <source>
        <dbReference type="Proteomes" id="UP000030748"/>
    </source>
</evidence>
<keyword evidence="2" id="KW-1185">Reference proteome</keyword>
<reference evidence="1 2" key="1">
    <citation type="journal article" date="2013" name="Proc. Natl. Acad. Sci. U.S.A.">
        <title>Fine-scale variation in meiotic recombination in Mimulus inferred from population shotgun sequencing.</title>
        <authorList>
            <person name="Hellsten U."/>
            <person name="Wright K.M."/>
            <person name="Jenkins J."/>
            <person name="Shu S."/>
            <person name="Yuan Y."/>
            <person name="Wessler S.R."/>
            <person name="Schmutz J."/>
            <person name="Willis J.H."/>
            <person name="Rokhsar D.S."/>
        </authorList>
    </citation>
    <scope>NUCLEOTIDE SEQUENCE [LARGE SCALE GENOMIC DNA]</scope>
    <source>
        <strain evidence="2">cv. DUN x IM62</strain>
    </source>
</reference>
<protein>
    <recommendedName>
        <fullName evidence="3">Fungal lipase-like domain-containing protein</fullName>
    </recommendedName>
</protein>
<dbReference type="Proteomes" id="UP000030748">
    <property type="component" value="Unassembled WGS sequence"/>
</dbReference>
<dbReference type="PhylomeDB" id="A0A022Q940"/>
<evidence type="ECO:0008006" key="3">
    <source>
        <dbReference type="Google" id="ProtNLM"/>
    </source>
</evidence>
<evidence type="ECO:0000313" key="1">
    <source>
        <dbReference type="EMBL" id="EYU25222.1"/>
    </source>
</evidence>
<dbReference type="PANTHER" id="PTHR31479:SF4">
    <property type="entry name" value="FUNGAL LIPASE-LIKE DOMAIN-CONTAINING PROTEIN"/>
    <property type="match status" value="1"/>
</dbReference>
<organism evidence="1 2">
    <name type="scientific">Erythranthe guttata</name>
    <name type="common">Yellow monkey flower</name>
    <name type="synonym">Mimulus guttatus</name>
    <dbReference type="NCBI Taxonomy" id="4155"/>
    <lineage>
        <taxon>Eukaryota</taxon>
        <taxon>Viridiplantae</taxon>
        <taxon>Streptophyta</taxon>
        <taxon>Embryophyta</taxon>
        <taxon>Tracheophyta</taxon>
        <taxon>Spermatophyta</taxon>
        <taxon>Magnoliopsida</taxon>
        <taxon>eudicotyledons</taxon>
        <taxon>Gunneridae</taxon>
        <taxon>Pentapetalae</taxon>
        <taxon>asterids</taxon>
        <taxon>lamiids</taxon>
        <taxon>Lamiales</taxon>
        <taxon>Phrymaceae</taxon>
        <taxon>Erythranthe</taxon>
    </lineage>
</organism>
<dbReference type="OMA" id="RANWEIC"/>
<name>A0A022Q940_ERYGU</name>
<dbReference type="KEGG" id="egt:105971896"/>
<sequence>MASDKENFGLSGPSFLTAIDWNNSNHRRSIAASLVQGVYVIECDRQQKRQPPQALAPPWWEFFNFKINRVLVDDHDQSYFGAVFEFVFPYPYQNYAGQRPPQYVIAFRGTVNKSNNRAEDLKLNLNLMINNLQESRRFQIGTESATAVINSTAPGNVWLAGHSVGSSIALLIGRRVAKTTGFHLETYLFNPPFTAPPIEKIKNEKVKLGLRLAGSVVTAGLAMAAHTRPKGQEIDPFTVLAAWVPYLFVSQSDAVSSEYIGYFEHREKMESIGAGKIGKLATKHSIGSIVSSVRGKDSEAAHLIPSAYLSINCSTTQNFKEAHGIHQWWKQDLELRYKLYQYKC</sequence>
<dbReference type="PANTHER" id="PTHR31479">
    <property type="entry name" value="ALPHA/BETA-HYDROLASES SUPERFAMILY PROTEIN"/>
    <property type="match status" value="1"/>
</dbReference>
<gene>
    <name evidence="1" type="ORF">MIMGU_mgv1a009354mg</name>
</gene>
<dbReference type="OrthoDB" id="58570at2759"/>
<accession>A0A022Q940</accession>
<dbReference type="eggNOG" id="ENOG502QWRG">
    <property type="taxonomic scope" value="Eukaryota"/>
</dbReference>
<dbReference type="EMBL" id="KI632098">
    <property type="protein sequence ID" value="EYU25222.1"/>
    <property type="molecule type" value="Genomic_DNA"/>
</dbReference>